<feature type="compositionally biased region" description="Basic residues" evidence="3">
    <location>
        <begin position="310"/>
        <end position="320"/>
    </location>
</feature>
<dbReference type="EMBL" id="JAWQEG010001476">
    <property type="protein sequence ID" value="KAK3879224.1"/>
    <property type="molecule type" value="Genomic_DNA"/>
</dbReference>
<feature type="region of interest" description="Disordered" evidence="3">
    <location>
        <begin position="14"/>
        <end position="83"/>
    </location>
</feature>
<dbReference type="InterPro" id="IPR000436">
    <property type="entry name" value="Sushi_SCR_CCP_dom"/>
</dbReference>
<feature type="compositionally biased region" description="Low complexity" evidence="3">
    <location>
        <begin position="180"/>
        <end position="200"/>
    </location>
</feature>
<feature type="domain" description="Sushi" evidence="4">
    <location>
        <begin position="518"/>
        <end position="578"/>
    </location>
</feature>
<name>A0AAE1FRH9_PETCI</name>
<feature type="compositionally biased region" description="Low complexity" evidence="3">
    <location>
        <begin position="62"/>
        <end position="71"/>
    </location>
</feature>
<feature type="region of interest" description="Disordered" evidence="3">
    <location>
        <begin position="280"/>
        <end position="408"/>
    </location>
</feature>
<keyword evidence="1" id="KW-1015">Disulfide bond</keyword>
<comment type="caution">
    <text evidence="2">Lacks conserved residue(s) required for the propagation of feature annotation.</text>
</comment>
<evidence type="ECO:0000313" key="5">
    <source>
        <dbReference type="EMBL" id="KAK3879224.1"/>
    </source>
</evidence>
<dbReference type="Pfam" id="PF00084">
    <property type="entry name" value="Sushi"/>
    <property type="match status" value="2"/>
</dbReference>
<evidence type="ECO:0000259" key="4">
    <source>
        <dbReference type="PROSITE" id="PS50923"/>
    </source>
</evidence>
<sequence>MVVMVVVIVGEAGGMEGSSHHNTDPGRFTQPYDIKKHQQGPHRHHTHDDPLKYTPQQQDINPAPATTATPTSGRGVNEEQERVERRWLGSGEDGRNLHKRHLHPNSLAPASLWYPFNMPWLSSSHRFSGLSHSPHIWHAHQVHLHHKQMMARLHQHMLEMNRRVTSIDAHQHQPYNSHFNGKQQKKQQQQRWQTNNHQQQALHSERSDPLVQHRENQLTGMKKNHNRHLSHSTQHNTRHLMLSSNTNDHQHPREDERRVHQFKITRGLENHIPEDVEVFKGQEPSTGDPIYTPPPTTTPASSTTTTPHFTHVRKSRRNCTRIHGDRVPPRPSHHRTSIHHSRHRSPSFVFSSSDGSNYNEPSRHYLPLSHRHSNTPLTTESSTSNNQHHHQHFSSSFSPSPSTHWKADTEGQNRIFSTNVKNHLHPLNPSPRRDDNPNPPCIKCPPDTHVEAPKGRDCVYAHTPSPFTCTSGWVRTHVLSGPRPGQRLLEGQYLMVLMVGTAEHPLTTCTLHYDVTVRKCGELPTVLGLRVWCTAGRAWGSHCTFRCDDGLSLQGQDITSCTHRQQPRWSNPPPTCTKRREADKEGCSAPTEVPGGHYKCHTPVATPTNIPIPKDDPQATRDIRHTNINMVNSISYREGTVCKLECEKGWTVLVSQRGRHRLTCTPGAHWDHRPPLCYLKVAPTLSRGECEDLTLARSHSLLSFMPLPIFTTASGVAARVTCLLEVESGGRNIRTCTAQDPELETTSTCTYTITVPDEYRDPDVIFIRNPSVGVGVKPSYPTADQPYPNHTKHQTTFTQYKDLPLHQLDNEYEDEDGYNYDVFDEDYGGGIDSYEEFGQ</sequence>
<dbReference type="CDD" id="cd00033">
    <property type="entry name" value="CCP"/>
    <property type="match status" value="2"/>
</dbReference>
<feature type="region of interest" description="Disordered" evidence="3">
    <location>
        <begin position="563"/>
        <end position="590"/>
    </location>
</feature>
<proteinExistence type="predicted"/>
<feature type="compositionally biased region" description="Low complexity" evidence="3">
    <location>
        <begin position="298"/>
        <end position="307"/>
    </location>
</feature>
<evidence type="ECO:0000256" key="3">
    <source>
        <dbReference type="SAM" id="MobiDB-lite"/>
    </source>
</evidence>
<feature type="region of interest" description="Disordered" evidence="3">
    <location>
        <begin position="173"/>
        <end position="212"/>
    </location>
</feature>
<dbReference type="Proteomes" id="UP001286313">
    <property type="component" value="Unassembled WGS sequence"/>
</dbReference>
<gene>
    <name evidence="5" type="ORF">Pcinc_016188</name>
</gene>
<feature type="domain" description="Sushi" evidence="4">
    <location>
        <begin position="598"/>
        <end position="679"/>
    </location>
</feature>
<protein>
    <recommendedName>
        <fullName evidence="4">Sushi domain-containing protein</fullName>
    </recommendedName>
</protein>
<feature type="compositionally biased region" description="Basic residues" evidence="3">
    <location>
        <begin position="331"/>
        <end position="345"/>
    </location>
</feature>
<keyword evidence="6" id="KW-1185">Reference proteome</keyword>
<reference evidence="5" key="1">
    <citation type="submission" date="2023-10" db="EMBL/GenBank/DDBJ databases">
        <title>Genome assemblies of two species of porcelain crab, Petrolisthes cinctipes and Petrolisthes manimaculis (Anomura: Porcellanidae).</title>
        <authorList>
            <person name="Angst P."/>
        </authorList>
    </citation>
    <scope>NUCLEOTIDE SEQUENCE</scope>
    <source>
        <strain evidence="5">PB745_01</strain>
        <tissue evidence="5">Gill</tissue>
    </source>
</reference>
<organism evidence="5 6">
    <name type="scientific">Petrolisthes cinctipes</name>
    <name type="common">Flat porcelain crab</name>
    <dbReference type="NCBI Taxonomy" id="88211"/>
    <lineage>
        <taxon>Eukaryota</taxon>
        <taxon>Metazoa</taxon>
        <taxon>Ecdysozoa</taxon>
        <taxon>Arthropoda</taxon>
        <taxon>Crustacea</taxon>
        <taxon>Multicrustacea</taxon>
        <taxon>Malacostraca</taxon>
        <taxon>Eumalacostraca</taxon>
        <taxon>Eucarida</taxon>
        <taxon>Decapoda</taxon>
        <taxon>Pleocyemata</taxon>
        <taxon>Anomura</taxon>
        <taxon>Galatheoidea</taxon>
        <taxon>Porcellanidae</taxon>
        <taxon>Petrolisthes</taxon>
    </lineage>
</organism>
<feature type="compositionally biased region" description="Basic and acidic residues" evidence="3">
    <location>
        <begin position="203"/>
        <end position="212"/>
    </location>
</feature>
<evidence type="ECO:0000313" key="6">
    <source>
        <dbReference type="Proteomes" id="UP001286313"/>
    </source>
</evidence>
<dbReference type="PROSITE" id="PS50923">
    <property type="entry name" value="SUSHI"/>
    <property type="match status" value="2"/>
</dbReference>
<comment type="caution">
    <text evidence="5">The sequence shown here is derived from an EMBL/GenBank/DDBJ whole genome shotgun (WGS) entry which is preliminary data.</text>
</comment>
<accession>A0AAE1FRH9</accession>
<dbReference type="AlphaFoldDB" id="A0AAE1FRH9"/>
<feature type="compositionally biased region" description="Low complexity" evidence="3">
    <location>
        <begin position="393"/>
        <end position="404"/>
    </location>
</feature>
<evidence type="ECO:0000256" key="2">
    <source>
        <dbReference type="PROSITE-ProRule" id="PRU00302"/>
    </source>
</evidence>
<dbReference type="InterPro" id="IPR035976">
    <property type="entry name" value="Sushi/SCR/CCP_sf"/>
</dbReference>
<evidence type="ECO:0000256" key="1">
    <source>
        <dbReference type="ARBA" id="ARBA00023157"/>
    </source>
</evidence>
<dbReference type="SUPFAM" id="SSF57535">
    <property type="entry name" value="Complement control module/SCR domain"/>
    <property type="match status" value="2"/>
</dbReference>
<dbReference type="SMART" id="SM00032">
    <property type="entry name" value="CCP"/>
    <property type="match status" value="2"/>
</dbReference>
<keyword evidence="2" id="KW-0768">Sushi</keyword>
<dbReference type="Gene3D" id="2.10.70.10">
    <property type="entry name" value="Complement Module, domain 1"/>
    <property type="match status" value="2"/>
</dbReference>